<keyword evidence="3" id="KW-0805">Transcription regulation</keyword>
<evidence type="ECO:0000256" key="4">
    <source>
        <dbReference type="ARBA" id="ARBA00023125"/>
    </source>
</evidence>
<evidence type="ECO:0000256" key="6">
    <source>
        <dbReference type="ARBA" id="ARBA00023230"/>
    </source>
</evidence>
<comment type="subcellular location">
    <subcellularLocation>
        <location evidence="1">Nucleus</location>
    </subcellularLocation>
</comment>
<comment type="similarity">
    <text evidence="2">Belongs to the bZIP family.</text>
</comment>
<evidence type="ECO:0000256" key="5">
    <source>
        <dbReference type="ARBA" id="ARBA00023163"/>
    </source>
</evidence>
<dbReference type="PANTHER" id="PTHR46714">
    <property type="entry name" value="TRANSCRIPTIONAL ACTIVATOR HAC1"/>
    <property type="match status" value="1"/>
</dbReference>
<dbReference type="PROSITE" id="PS00036">
    <property type="entry name" value="BZIP_BASIC"/>
    <property type="match status" value="1"/>
</dbReference>
<gene>
    <name evidence="10" type="ORF">PDIGIT_LOCUS13513</name>
</gene>
<feature type="compositionally biased region" description="Basic and acidic residues" evidence="8">
    <location>
        <begin position="106"/>
        <end position="116"/>
    </location>
</feature>
<feature type="compositionally biased region" description="Polar residues" evidence="8">
    <location>
        <begin position="23"/>
        <end position="47"/>
    </location>
</feature>
<feature type="domain" description="BZIP" evidence="9">
    <location>
        <begin position="112"/>
        <end position="170"/>
    </location>
</feature>
<keyword evidence="6" id="KW-0834">Unfolded protein response</keyword>
<dbReference type="EMBL" id="CAOQHR010000010">
    <property type="protein sequence ID" value="CAI6340337.1"/>
    <property type="molecule type" value="Genomic_DNA"/>
</dbReference>
<dbReference type="Proteomes" id="UP001152607">
    <property type="component" value="Unassembled WGS sequence"/>
</dbReference>
<dbReference type="AlphaFoldDB" id="A0A9W4UTA9"/>
<evidence type="ECO:0000313" key="11">
    <source>
        <dbReference type="Proteomes" id="UP001152607"/>
    </source>
</evidence>
<accession>A0A9W4UTA9</accession>
<dbReference type="InterPro" id="IPR004827">
    <property type="entry name" value="bZIP"/>
</dbReference>
<dbReference type="OrthoDB" id="674948at2759"/>
<protein>
    <recommendedName>
        <fullName evidence="9">BZIP domain-containing protein</fullName>
    </recommendedName>
</protein>
<evidence type="ECO:0000256" key="3">
    <source>
        <dbReference type="ARBA" id="ARBA00023015"/>
    </source>
</evidence>
<dbReference type="SUPFAM" id="SSF57959">
    <property type="entry name" value="Leucine zipper domain"/>
    <property type="match status" value="1"/>
</dbReference>
<reference evidence="10" key="1">
    <citation type="submission" date="2023-01" db="EMBL/GenBank/DDBJ databases">
        <authorList>
            <person name="Van Ghelder C."/>
            <person name="Rancurel C."/>
        </authorList>
    </citation>
    <scope>NUCLEOTIDE SEQUENCE</scope>
    <source>
        <strain evidence="10">CNCM I-4278</strain>
    </source>
</reference>
<evidence type="ECO:0000256" key="8">
    <source>
        <dbReference type="SAM" id="MobiDB-lite"/>
    </source>
</evidence>
<dbReference type="GO" id="GO:0003677">
    <property type="term" value="F:DNA binding"/>
    <property type="evidence" value="ECO:0007669"/>
    <property type="project" value="UniProtKB-KW"/>
</dbReference>
<sequence length="424" mass="46759">MDAFFTSDHIPTSSSSSCLITPDHSSTMSPLHTIDPSATSNPLNTTIKMEDLHASYGTPAPSSASTAGDSPQPSPQTEGKQVKKRKSWGQVLPEPKTSLPPRKRAKTEDEKEQRRIERVKRNRLAAHNSRERKRQEYEVLQAEKDQLEADLVSARETIARMNMELNAFRSKYPTDDLSTSSVASSSSDLASVTTDTVDPSQTTSSSFPSPVSMTLDNLDSPRDSSCAPETPSFNEATPDFDQTRYPAEILCDLQCRSTSAASLPAIWAFLSLFNLTLPTTMKSLSSLFSTSTSSQTPLWNPLLALLTATSSSPLPSSHRLIPTLAQMISLMQSTSICRQPLAQLTLATGLSQRRTSIDQIARSWKVSRSTGHEVLVRQRRLRSLRLRQMGDRRKRTSWALRRVITRALGRNQEVAIPKSSALAV</sequence>
<keyword evidence="11" id="KW-1185">Reference proteome</keyword>
<evidence type="ECO:0000256" key="7">
    <source>
        <dbReference type="ARBA" id="ARBA00023242"/>
    </source>
</evidence>
<proteinExistence type="inferred from homology"/>
<dbReference type="SMART" id="SM00338">
    <property type="entry name" value="BRLZ"/>
    <property type="match status" value="1"/>
</dbReference>
<evidence type="ECO:0000256" key="2">
    <source>
        <dbReference type="ARBA" id="ARBA00007163"/>
    </source>
</evidence>
<dbReference type="InterPro" id="IPR044280">
    <property type="entry name" value="Hac1/HY5"/>
</dbReference>
<dbReference type="GO" id="GO:0005634">
    <property type="term" value="C:nucleus"/>
    <property type="evidence" value="ECO:0007669"/>
    <property type="project" value="UniProtKB-SubCell"/>
</dbReference>
<dbReference type="PANTHER" id="PTHR46714:SF6">
    <property type="entry name" value="TRANSCRIPTIONAL ACTIVATOR HAC1"/>
    <property type="match status" value="1"/>
</dbReference>
<feature type="region of interest" description="Disordered" evidence="8">
    <location>
        <begin position="173"/>
        <end position="239"/>
    </location>
</feature>
<dbReference type="GO" id="GO:0006986">
    <property type="term" value="P:response to unfolded protein"/>
    <property type="evidence" value="ECO:0007669"/>
    <property type="project" value="UniProtKB-KW"/>
</dbReference>
<dbReference type="GO" id="GO:0000981">
    <property type="term" value="F:DNA-binding transcription factor activity, RNA polymerase II-specific"/>
    <property type="evidence" value="ECO:0007669"/>
    <property type="project" value="InterPro"/>
</dbReference>
<keyword evidence="7" id="KW-0539">Nucleus</keyword>
<evidence type="ECO:0000313" key="10">
    <source>
        <dbReference type="EMBL" id="CAI6340337.1"/>
    </source>
</evidence>
<comment type="caution">
    <text evidence="10">The sequence shown here is derived from an EMBL/GenBank/DDBJ whole genome shotgun (WGS) entry which is preliminary data.</text>
</comment>
<dbReference type="GO" id="GO:0045944">
    <property type="term" value="P:positive regulation of transcription by RNA polymerase II"/>
    <property type="evidence" value="ECO:0007669"/>
    <property type="project" value="InterPro"/>
</dbReference>
<keyword evidence="4" id="KW-0238">DNA-binding</keyword>
<dbReference type="PROSITE" id="PS50217">
    <property type="entry name" value="BZIP"/>
    <property type="match status" value="1"/>
</dbReference>
<keyword evidence="5" id="KW-0804">Transcription</keyword>
<organism evidence="10 11">
    <name type="scientific">Periconia digitata</name>
    <dbReference type="NCBI Taxonomy" id="1303443"/>
    <lineage>
        <taxon>Eukaryota</taxon>
        <taxon>Fungi</taxon>
        <taxon>Dikarya</taxon>
        <taxon>Ascomycota</taxon>
        <taxon>Pezizomycotina</taxon>
        <taxon>Dothideomycetes</taxon>
        <taxon>Pleosporomycetidae</taxon>
        <taxon>Pleosporales</taxon>
        <taxon>Massarineae</taxon>
        <taxon>Periconiaceae</taxon>
        <taxon>Periconia</taxon>
    </lineage>
</organism>
<feature type="region of interest" description="Disordered" evidence="8">
    <location>
        <begin position="1"/>
        <end position="137"/>
    </location>
</feature>
<dbReference type="InterPro" id="IPR046347">
    <property type="entry name" value="bZIP_sf"/>
</dbReference>
<dbReference type="Gene3D" id="1.20.5.170">
    <property type="match status" value="1"/>
</dbReference>
<evidence type="ECO:0000256" key="1">
    <source>
        <dbReference type="ARBA" id="ARBA00004123"/>
    </source>
</evidence>
<evidence type="ECO:0000259" key="9">
    <source>
        <dbReference type="PROSITE" id="PS50217"/>
    </source>
</evidence>
<feature type="compositionally biased region" description="Low complexity" evidence="8">
    <location>
        <begin position="175"/>
        <end position="214"/>
    </location>
</feature>
<name>A0A9W4UTA9_9PLEO</name>
<feature type="compositionally biased region" description="Polar residues" evidence="8">
    <location>
        <begin position="60"/>
        <end position="79"/>
    </location>
</feature>